<dbReference type="InterPro" id="IPR011078">
    <property type="entry name" value="PyrdxlP_homeostasis"/>
</dbReference>
<dbReference type="SUPFAM" id="SSF51419">
    <property type="entry name" value="PLP-binding barrel"/>
    <property type="match status" value="1"/>
</dbReference>
<comment type="function">
    <text evidence="2">Pyridoxal 5'-phosphate (PLP)-binding protein, which is involved in PLP homeostasis.</text>
</comment>
<reference evidence="6 7" key="1">
    <citation type="submission" date="2020-02" db="EMBL/GenBank/DDBJ databases">
        <authorList>
            <person name="Sun Q."/>
        </authorList>
    </citation>
    <scope>NUCLEOTIDE SEQUENCE [LARGE SCALE GENOMIC DNA]</scope>
    <source>
        <strain evidence="6 7">YIM 13062</strain>
    </source>
</reference>
<gene>
    <name evidence="6" type="ORF">GTW58_02770</name>
</gene>
<evidence type="ECO:0000256" key="1">
    <source>
        <dbReference type="ARBA" id="ARBA00022898"/>
    </source>
</evidence>
<dbReference type="CDD" id="cd00635">
    <property type="entry name" value="PLPDE_III_YBL036c_like"/>
    <property type="match status" value="1"/>
</dbReference>
<feature type="modified residue" description="N6-(pyridoxal phosphate)lysine" evidence="2 3">
    <location>
        <position position="42"/>
    </location>
</feature>
<proteinExistence type="inferred from homology"/>
<comment type="cofactor">
    <cofactor evidence="3">
        <name>pyridoxal 5'-phosphate</name>
        <dbReference type="ChEBI" id="CHEBI:597326"/>
    </cofactor>
</comment>
<comment type="similarity">
    <text evidence="2 4">Belongs to the pyridoxal phosphate-binding protein YggS/PROSC family.</text>
</comment>
<dbReference type="PROSITE" id="PS01211">
    <property type="entry name" value="UPF0001"/>
    <property type="match status" value="1"/>
</dbReference>
<evidence type="ECO:0000256" key="3">
    <source>
        <dbReference type="PIRSR" id="PIRSR004848-1"/>
    </source>
</evidence>
<dbReference type="PIRSF" id="PIRSF004848">
    <property type="entry name" value="YBL036c_PLPDEIII"/>
    <property type="match status" value="1"/>
</dbReference>
<dbReference type="GO" id="GO:0030170">
    <property type="term" value="F:pyridoxal phosphate binding"/>
    <property type="evidence" value="ECO:0007669"/>
    <property type="project" value="UniProtKB-UniRule"/>
</dbReference>
<keyword evidence="7" id="KW-1185">Reference proteome</keyword>
<dbReference type="InterPro" id="IPR029066">
    <property type="entry name" value="PLP-binding_barrel"/>
</dbReference>
<comment type="caution">
    <text evidence="6">The sequence shown here is derived from an EMBL/GenBank/DDBJ whole genome shotgun (WGS) entry which is preliminary data.</text>
</comment>
<dbReference type="RefSeq" id="WP_119932264.1">
    <property type="nucleotide sequence ID" value="NZ_JAAVUN010000003.1"/>
</dbReference>
<protein>
    <recommendedName>
        <fullName evidence="2">Pyridoxal phosphate homeostasis protein</fullName>
        <shortName evidence="2">PLP homeostasis protein</shortName>
    </recommendedName>
</protein>
<evidence type="ECO:0000259" key="5">
    <source>
        <dbReference type="Pfam" id="PF01168"/>
    </source>
</evidence>
<dbReference type="Pfam" id="PF01168">
    <property type="entry name" value="Ala_racemase_N"/>
    <property type="match status" value="1"/>
</dbReference>
<sequence length="245" mass="26161">MSADQRQTELAENLAQVRERLAAAEQQRQVGTGPAELIAVTKFFPAADVRRLAQLGIVQVGENRDQEASAKAAEAPEVTWHFIGQLQSKKTNSVVRYASCVHSMDRLSLVTGLGKSVRRHRESVLAGEVARGPNAERDLQCLIQVSLDGTAGRGGVAPAELERLAEAVEAEDGLRLQGVMAVAPLGQDPDPAFQELFELSQVVRRTAPAAQWISAGMSADLEAAVRWGSTHVRVGSGILGARPVG</sequence>
<organism evidence="6 7">
    <name type="scientific">Kocuria subflava</name>
    <dbReference type="NCBI Taxonomy" id="1736139"/>
    <lineage>
        <taxon>Bacteria</taxon>
        <taxon>Bacillati</taxon>
        <taxon>Actinomycetota</taxon>
        <taxon>Actinomycetes</taxon>
        <taxon>Micrococcales</taxon>
        <taxon>Micrococcaceae</taxon>
        <taxon>Kocuria</taxon>
    </lineage>
</organism>
<evidence type="ECO:0000256" key="4">
    <source>
        <dbReference type="RuleBase" id="RU004514"/>
    </source>
</evidence>
<dbReference type="InterPro" id="IPR001608">
    <property type="entry name" value="Ala_racemase_N"/>
</dbReference>
<evidence type="ECO:0000313" key="6">
    <source>
        <dbReference type="EMBL" id="NKE08888.1"/>
    </source>
</evidence>
<accession>A0A846TIA1</accession>
<dbReference type="Proteomes" id="UP000521379">
    <property type="component" value="Unassembled WGS sequence"/>
</dbReference>
<dbReference type="PANTHER" id="PTHR10146">
    <property type="entry name" value="PROLINE SYNTHETASE CO-TRANSCRIBED BACTERIAL HOMOLOG PROTEIN"/>
    <property type="match status" value="1"/>
</dbReference>
<dbReference type="Gene3D" id="3.20.20.10">
    <property type="entry name" value="Alanine racemase"/>
    <property type="match status" value="1"/>
</dbReference>
<dbReference type="AlphaFoldDB" id="A0A846TIA1"/>
<evidence type="ECO:0000313" key="7">
    <source>
        <dbReference type="Proteomes" id="UP000521379"/>
    </source>
</evidence>
<dbReference type="EMBL" id="JAAVUN010000003">
    <property type="protein sequence ID" value="NKE08888.1"/>
    <property type="molecule type" value="Genomic_DNA"/>
</dbReference>
<dbReference type="NCBIfam" id="TIGR00044">
    <property type="entry name" value="YggS family pyridoxal phosphate-dependent enzyme"/>
    <property type="match status" value="1"/>
</dbReference>
<evidence type="ECO:0000256" key="2">
    <source>
        <dbReference type="HAMAP-Rule" id="MF_02087"/>
    </source>
</evidence>
<keyword evidence="1 2" id="KW-0663">Pyridoxal phosphate</keyword>
<feature type="domain" description="Alanine racemase N-terminal" evidence="5">
    <location>
        <begin position="27"/>
        <end position="243"/>
    </location>
</feature>
<dbReference type="HAMAP" id="MF_02087">
    <property type="entry name" value="PLP_homeostasis"/>
    <property type="match status" value="1"/>
</dbReference>
<name>A0A846TIA1_9MICC</name>
<dbReference type="PANTHER" id="PTHR10146:SF14">
    <property type="entry name" value="PYRIDOXAL PHOSPHATE HOMEOSTASIS PROTEIN"/>
    <property type="match status" value="1"/>
</dbReference>